<dbReference type="GO" id="GO:0003700">
    <property type="term" value="F:DNA-binding transcription factor activity"/>
    <property type="evidence" value="ECO:0007669"/>
    <property type="project" value="InterPro"/>
</dbReference>
<evidence type="ECO:0000256" key="1">
    <source>
        <dbReference type="ARBA" id="ARBA00009437"/>
    </source>
</evidence>
<dbReference type="InterPro" id="IPR000847">
    <property type="entry name" value="LysR_HTH_N"/>
</dbReference>
<dbReference type="Proteomes" id="UP000199706">
    <property type="component" value="Unassembled WGS sequence"/>
</dbReference>
<dbReference type="Pfam" id="PF00126">
    <property type="entry name" value="HTH_1"/>
    <property type="match status" value="1"/>
</dbReference>
<dbReference type="SUPFAM" id="SSF53850">
    <property type="entry name" value="Periplasmic binding protein-like II"/>
    <property type="match status" value="1"/>
</dbReference>
<feature type="domain" description="HTH lysR-type" evidence="5">
    <location>
        <begin position="1"/>
        <end position="59"/>
    </location>
</feature>
<dbReference type="Gene3D" id="1.10.10.10">
    <property type="entry name" value="Winged helix-like DNA-binding domain superfamily/Winged helix DNA-binding domain"/>
    <property type="match status" value="1"/>
</dbReference>
<proteinExistence type="inferred from homology"/>
<keyword evidence="2" id="KW-0805">Transcription regulation</keyword>
<comment type="similarity">
    <text evidence="1">Belongs to the LysR transcriptional regulatory family.</text>
</comment>
<reference evidence="6 7" key="1">
    <citation type="submission" date="2016-10" db="EMBL/GenBank/DDBJ databases">
        <authorList>
            <person name="de Groot N.N."/>
        </authorList>
    </citation>
    <scope>NUCLEOTIDE SEQUENCE [LARGE SCALE GENOMIC DNA]</scope>
    <source>
        <strain evidence="6 7">LMG 2247</strain>
    </source>
</reference>
<dbReference type="GO" id="GO:0006351">
    <property type="term" value="P:DNA-templated transcription"/>
    <property type="evidence" value="ECO:0007669"/>
    <property type="project" value="TreeGrafter"/>
</dbReference>
<dbReference type="InterPro" id="IPR036388">
    <property type="entry name" value="WH-like_DNA-bd_sf"/>
</dbReference>
<evidence type="ECO:0000259" key="5">
    <source>
        <dbReference type="PROSITE" id="PS50931"/>
    </source>
</evidence>
<keyword evidence="4" id="KW-0804">Transcription</keyword>
<sequence>MADLNSLVVFAKVVEANSFSEAARRLNMPISTVSRRIAELEDQLGVRLLERSTRTLRLTELGREVFEHAVRGAQLRDAIESVVSSRLSDISGTLRLSAPPSLSDTLLTPLAIVFQRQYPNLRIQILVTERFVEHIADGVDLVFRLGALRDSSLVAKRILTYRHQLVASPGYLKTCKPPRTPQDLLDHRLLAFSHWKPDSTWTFVHKNGKDKETLTFQPSLAMNDFAGLAPALLMGSGIGELPPIMQPHLLREGRLVEVMPDWHFRTFNLSLVHLGNRHVSKPCRLFKDFAAQMAPTLFPDLPS</sequence>
<evidence type="ECO:0000313" key="6">
    <source>
        <dbReference type="EMBL" id="SDG37399.1"/>
    </source>
</evidence>
<evidence type="ECO:0000256" key="3">
    <source>
        <dbReference type="ARBA" id="ARBA00023125"/>
    </source>
</evidence>
<dbReference type="PANTHER" id="PTHR30537:SF68">
    <property type="entry name" value="TRANSCRIPTIONAL REGULATOR-RELATED"/>
    <property type="match status" value="1"/>
</dbReference>
<dbReference type="InterPro" id="IPR058163">
    <property type="entry name" value="LysR-type_TF_proteobact-type"/>
</dbReference>
<dbReference type="FunFam" id="1.10.10.10:FF:000001">
    <property type="entry name" value="LysR family transcriptional regulator"/>
    <property type="match status" value="1"/>
</dbReference>
<dbReference type="InterPro" id="IPR005119">
    <property type="entry name" value="LysR_subst-bd"/>
</dbReference>
<dbReference type="PROSITE" id="PS50931">
    <property type="entry name" value="HTH_LYSR"/>
    <property type="match status" value="1"/>
</dbReference>
<gene>
    <name evidence="6" type="ORF">SAMN05216466_103115</name>
</gene>
<dbReference type="RefSeq" id="WP_090683187.1">
    <property type="nucleotide sequence ID" value="NZ_CADERL010000022.1"/>
</dbReference>
<evidence type="ECO:0000313" key="7">
    <source>
        <dbReference type="Proteomes" id="UP000199706"/>
    </source>
</evidence>
<dbReference type="Gene3D" id="3.40.190.290">
    <property type="match status" value="1"/>
</dbReference>
<dbReference type="InterPro" id="IPR036390">
    <property type="entry name" value="WH_DNA-bd_sf"/>
</dbReference>
<accession>A0A1G7TRW4</accession>
<keyword evidence="3 6" id="KW-0238">DNA-binding</keyword>
<dbReference type="OrthoDB" id="8885940at2"/>
<name>A0A1G7TRW4_9BURK</name>
<organism evidence="6 7">
    <name type="scientific">Paraburkholderia phenazinium</name>
    <dbReference type="NCBI Taxonomy" id="60549"/>
    <lineage>
        <taxon>Bacteria</taxon>
        <taxon>Pseudomonadati</taxon>
        <taxon>Pseudomonadota</taxon>
        <taxon>Betaproteobacteria</taxon>
        <taxon>Burkholderiales</taxon>
        <taxon>Burkholderiaceae</taxon>
        <taxon>Paraburkholderia</taxon>
    </lineage>
</organism>
<evidence type="ECO:0000256" key="4">
    <source>
        <dbReference type="ARBA" id="ARBA00023163"/>
    </source>
</evidence>
<dbReference type="EMBL" id="FNCJ01000003">
    <property type="protein sequence ID" value="SDG37399.1"/>
    <property type="molecule type" value="Genomic_DNA"/>
</dbReference>
<protein>
    <submittedName>
        <fullName evidence="6">DNA-binding transcriptional regulator, LysR family</fullName>
    </submittedName>
</protein>
<dbReference type="GO" id="GO:0043565">
    <property type="term" value="F:sequence-specific DNA binding"/>
    <property type="evidence" value="ECO:0007669"/>
    <property type="project" value="TreeGrafter"/>
</dbReference>
<dbReference type="SUPFAM" id="SSF46785">
    <property type="entry name" value="Winged helix' DNA-binding domain"/>
    <property type="match status" value="1"/>
</dbReference>
<dbReference type="AlphaFoldDB" id="A0A1G7TRW4"/>
<dbReference type="CDD" id="cd08422">
    <property type="entry name" value="PBP2_CrgA_like"/>
    <property type="match status" value="1"/>
</dbReference>
<dbReference type="PANTHER" id="PTHR30537">
    <property type="entry name" value="HTH-TYPE TRANSCRIPTIONAL REGULATOR"/>
    <property type="match status" value="1"/>
</dbReference>
<evidence type="ECO:0000256" key="2">
    <source>
        <dbReference type="ARBA" id="ARBA00023015"/>
    </source>
</evidence>
<dbReference type="Pfam" id="PF03466">
    <property type="entry name" value="LysR_substrate"/>
    <property type="match status" value="1"/>
</dbReference>